<sequence>MIFILKKNQIIIILFFLTFSLVGCEKVWNFERDFKVNSEGLDGGILYVYSDRVYFQVDKREKIKYKSVYDKYGNTIDQIVTEDWMKNSGDRLNRSYTELYRGFDNSETKLIFSKQAQNSSIAISEDKKTIYISTEFLDYKLAEVISDEDPNYDRKIYFYHLYKSVDGGNVFTEMDWPLYFSVRQLLFDDTGVYGYAVGGKRVLRRTSDGAKTWQAITIPREFRLPIIRDRNNMPNISLEWDAFYFDKKTKTLYLSCFVHDPVEARKGKSIIYAVPWDDKLVDLNNLKPVATIDNQFVTDIKLAGDGKFYLLTEVYPFDAYYTGMEAKVSNFIFLENNQIKILHKFGKNYLLGAFYVGQDNLLYIIGMKSTGIASYDDIAFISHDNGQSWKEEMEGSWGQGSYFDAKTNKAWLYKQGKLYSRIIK</sequence>
<gene>
    <name evidence="1" type="ORF">RFH51_08725</name>
</gene>
<name>A0AAW8JN11_9GAMM</name>
<dbReference type="SUPFAM" id="SSF50939">
    <property type="entry name" value="Sialidases"/>
    <property type="match status" value="1"/>
</dbReference>
<comment type="caution">
    <text evidence="1">The sequence shown here is derived from an EMBL/GenBank/DDBJ whole genome shotgun (WGS) entry which is preliminary data.</text>
</comment>
<reference evidence="1" key="1">
    <citation type="submission" date="2023-08" db="EMBL/GenBank/DDBJ databases">
        <title>Emergence of clinically-relevant ST2 carbapenem-resistant Acinetobacter baumannii strains in hospital sewages in Zhejiang, East of China.</title>
        <authorList>
            <person name="Kaichao C."/>
            <person name="Zhang R."/>
        </authorList>
    </citation>
    <scope>NUCLEOTIDE SEQUENCE</scope>
    <source>
        <strain evidence="1">M-SY-60</strain>
    </source>
</reference>
<evidence type="ECO:0000313" key="1">
    <source>
        <dbReference type="EMBL" id="MDQ9071539.1"/>
    </source>
</evidence>
<accession>A0AAW8JN11</accession>
<dbReference type="EMBL" id="JAVIDA010000009">
    <property type="protein sequence ID" value="MDQ9071539.1"/>
    <property type="molecule type" value="Genomic_DNA"/>
</dbReference>
<evidence type="ECO:0008006" key="3">
    <source>
        <dbReference type="Google" id="ProtNLM"/>
    </source>
</evidence>
<dbReference type="PROSITE" id="PS51257">
    <property type="entry name" value="PROKAR_LIPOPROTEIN"/>
    <property type="match status" value="1"/>
</dbReference>
<dbReference type="AlphaFoldDB" id="A0AAW8JN11"/>
<dbReference type="InterPro" id="IPR036278">
    <property type="entry name" value="Sialidase_sf"/>
</dbReference>
<proteinExistence type="predicted"/>
<protein>
    <recommendedName>
        <fullName evidence="3">Exo-alpha-sialidase</fullName>
    </recommendedName>
</protein>
<dbReference type="RefSeq" id="WP_308955802.1">
    <property type="nucleotide sequence ID" value="NZ_JAVICY010000010.1"/>
</dbReference>
<evidence type="ECO:0000313" key="2">
    <source>
        <dbReference type="Proteomes" id="UP001243195"/>
    </source>
</evidence>
<organism evidence="1 2">
    <name type="scientific">Acinetobacter gerneri</name>
    <dbReference type="NCBI Taxonomy" id="202952"/>
    <lineage>
        <taxon>Bacteria</taxon>
        <taxon>Pseudomonadati</taxon>
        <taxon>Pseudomonadota</taxon>
        <taxon>Gammaproteobacteria</taxon>
        <taxon>Moraxellales</taxon>
        <taxon>Moraxellaceae</taxon>
        <taxon>Acinetobacter</taxon>
    </lineage>
</organism>
<dbReference type="Proteomes" id="UP001243195">
    <property type="component" value="Unassembled WGS sequence"/>
</dbReference>